<reference evidence="3" key="1">
    <citation type="submission" date="2012-12" db="EMBL/GenBank/DDBJ databases">
        <authorList>
            <person name="Hellsten U."/>
            <person name="Grimwood J."/>
            <person name="Chapman J.A."/>
            <person name="Shapiro H."/>
            <person name="Aerts A."/>
            <person name="Otillar R.P."/>
            <person name="Terry A.Y."/>
            <person name="Boore J.L."/>
            <person name="Simakov O."/>
            <person name="Marletaz F."/>
            <person name="Cho S.-J."/>
            <person name="Edsinger-Gonzales E."/>
            <person name="Havlak P."/>
            <person name="Kuo D.-H."/>
            <person name="Larsson T."/>
            <person name="Lv J."/>
            <person name="Arendt D."/>
            <person name="Savage R."/>
            <person name="Osoegawa K."/>
            <person name="de Jong P."/>
            <person name="Lindberg D.R."/>
            <person name="Seaver E.C."/>
            <person name="Weisblat D.A."/>
            <person name="Putnam N.H."/>
            <person name="Grigoriev I.V."/>
            <person name="Rokhsar D.S."/>
        </authorList>
    </citation>
    <scope>NUCLEOTIDE SEQUENCE</scope>
</reference>
<dbReference type="HOGENOM" id="CLU_2190500_0_0_1"/>
<dbReference type="Proteomes" id="UP000015101">
    <property type="component" value="Unassembled WGS sequence"/>
</dbReference>
<dbReference type="AlphaFoldDB" id="T1EJQ1"/>
<dbReference type="OrthoDB" id="542013at2759"/>
<dbReference type="EnsemblMetazoa" id="HelroT146072">
    <property type="protein sequence ID" value="HelroP146072"/>
    <property type="gene ID" value="HelroG146072"/>
</dbReference>
<organism evidence="2 3">
    <name type="scientific">Helobdella robusta</name>
    <name type="common">Californian leech</name>
    <dbReference type="NCBI Taxonomy" id="6412"/>
    <lineage>
        <taxon>Eukaryota</taxon>
        <taxon>Metazoa</taxon>
        <taxon>Spiralia</taxon>
        <taxon>Lophotrochozoa</taxon>
        <taxon>Annelida</taxon>
        <taxon>Clitellata</taxon>
        <taxon>Hirudinea</taxon>
        <taxon>Rhynchobdellida</taxon>
        <taxon>Glossiphoniidae</taxon>
        <taxon>Helobdella</taxon>
    </lineage>
</organism>
<name>T1EJQ1_HELRO</name>
<dbReference type="EMBL" id="AMQM01004514">
    <property type="status" value="NOT_ANNOTATED_CDS"/>
    <property type="molecule type" value="Genomic_DNA"/>
</dbReference>
<evidence type="ECO:0000313" key="1">
    <source>
        <dbReference type="EMBL" id="ESO03641.1"/>
    </source>
</evidence>
<proteinExistence type="predicted"/>
<accession>T1EJQ1</accession>
<dbReference type="EMBL" id="KB096590">
    <property type="protein sequence ID" value="ESO03641.1"/>
    <property type="molecule type" value="Genomic_DNA"/>
</dbReference>
<keyword evidence="3" id="KW-1185">Reference proteome</keyword>
<dbReference type="RefSeq" id="XP_009018198.1">
    <property type="nucleotide sequence ID" value="XM_009019950.1"/>
</dbReference>
<dbReference type="GeneID" id="20196801"/>
<evidence type="ECO:0000313" key="3">
    <source>
        <dbReference type="Proteomes" id="UP000015101"/>
    </source>
</evidence>
<reference evidence="1 3" key="2">
    <citation type="journal article" date="2013" name="Nature">
        <title>Insights into bilaterian evolution from three spiralian genomes.</title>
        <authorList>
            <person name="Simakov O."/>
            <person name="Marletaz F."/>
            <person name="Cho S.J."/>
            <person name="Edsinger-Gonzales E."/>
            <person name="Havlak P."/>
            <person name="Hellsten U."/>
            <person name="Kuo D.H."/>
            <person name="Larsson T."/>
            <person name="Lv J."/>
            <person name="Arendt D."/>
            <person name="Savage R."/>
            <person name="Osoegawa K."/>
            <person name="de Jong P."/>
            <person name="Grimwood J."/>
            <person name="Chapman J.A."/>
            <person name="Shapiro H."/>
            <person name="Aerts A."/>
            <person name="Otillar R.P."/>
            <person name="Terry A.Y."/>
            <person name="Boore J.L."/>
            <person name="Grigoriev I.V."/>
            <person name="Lindberg D.R."/>
            <person name="Seaver E.C."/>
            <person name="Weisblat D.A."/>
            <person name="Putnam N.H."/>
            <person name="Rokhsar D.S."/>
        </authorList>
    </citation>
    <scope>NUCLEOTIDE SEQUENCE</scope>
</reference>
<dbReference type="InParanoid" id="T1EJQ1"/>
<dbReference type="KEGG" id="hro:HELRODRAFT_146072"/>
<protein>
    <submittedName>
        <fullName evidence="1 2">Uncharacterized protein</fullName>
    </submittedName>
</protein>
<reference evidence="2" key="3">
    <citation type="submission" date="2015-06" db="UniProtKB">
        <authorList>
            <consortium name="EnsemblMetazoa"/>
        </authorList>
    </citation>
    <scope>IDENTIFICATION</scope>
</reference>
<evidence type="ECO:0000313" key="2">
    <source>
        <dbReference type="EnsemblMetazoa" id="HelroP146072"/>
    </source>
</evidence>
<dbReference type="CTD" id="20196801"/>
<dbReference type="STRING" id="6412.T1EJQ1"/>
<dbReference type="eggNOG" id="KOG1720">
    <property type="taxonomic scope" value="Eukaryota"/>
</dbReference>
<gene>
    <name evidence="2" type="primary">20196801</name>
    <name evidence="1" type="ORF">HELRODRAFT_146072</name>
</gene>
<sequence length="109" mass="12374">SSMSETLRSSISESRMCQMFCGGKNCKYDCADRWQDQQAIEGIYSTWITPNILAMTRPSTAMIEKYDIILQFKKAKIKSIINLQIPGEHEFCGQGLNASGFSYDPQLFM</sequence>